<evidence type="ECO:0000313" key="2">
    <source>
        <dbReference type="Proteomes" id="UP000501747"/>
    </source>
</evidence>
<sequence>MKQLIMKQGETSIRETTTVVNRKGKEEYTVIISSEKDTPKITVKTIGKEIVAVVKEVEMGAEEKYIIEVDNEVVFNVEKEMLTHGSNYIVESKEMHTEGYLSKMSFEIMLGYRKVAKVRKRWIATEDSYELTIFEPENELSLVALLSLLDFVNFSTVS</sequence>
<dbReference type="KEGG" id="vhy:G7082_03935"/>
<dbReference type="EMBL" id="CP049887">
    <property type="protein sequence ID" value="QIL47748.1"/>
    <property type="molecule type" value="Genomic_DNA"/>
</dbReference>
<dbReference type="Pfam" id="PF04525">
    <property type="entry name" value="LOR"/>
    <property type="match status" value="1"/>
</dbReference>
<proteinExistence type="predicted"/>
<keyword evidence="2" id="KW-1185">Reference proteome</keyword>
<organism evidence="1 2">
    <name type="scientific">Vagococcus hydrophili</name>
    <dbReference type="NCBI Taxonomy" id="2714947"/>
    <lineage>
        <taxon>Bacteria</taxon>
        <taxon>Bacillati</taxon>
        <taxon>Bacillota</taxon>
        <taxon>Bacilli</taxon>
        <taxon>Lactobacillales</taxon>
        <taxon>Enterococcaceae</taxon>
        <taxon>Vagococcus</taxon>
    </lineage>
</organism>
<evidence type="ECO:0000313" key="1">
    <source>
        <dbReference type="EMBL" id="QIL47748.1"/>
    </source>
</evidence>
<protein>
    <submittedName>
        <fullName evidence="1">Uncharacterized protein</fullName>
    </submittedName>
</protein>
<dbReference type="InterPro" id="IPR007612">
    <property type="entry name" value="LOR"/>
</dbReference>
<dbReference type="SUPFAM" id="SSF54518">
    <property type="entry name" value="Tubby C-terminal domain-like"/>
    <property type="match status" value="1"/>
</dbReference>
<dbReference type="InterPro" id="IPR025659">
    <property type="entry name" value="Tubby-like_C"/>
</dbReference>
<dbReference type="RefSeq" id="WP_166033920.1">
    <property type="nucleotide sequence ID" value="NZ_CP049887.1"/>
</dbReference>
<gene>
    <name evidence="1" type="ORF">G7082_03935</name>
</gene>
<dbReference type="Proteomes" id="UP000501747">
    <property type="component" value="Chromosome"/>
</dbReference>
<name>A0A6G8ARP0_9ENTE</name>
<accession>A0A6G8ARP0</accession>
<reference evidence="1 2" key="1">
    <citation type="submission" date="2020-03" db="EMBL/GenBank/DDBJ databases">
        <title>Vagococcus sp. nov., isolated from beetles.</title>
        <authorList>
            <person name="Hyun D.-W."/>
            <person name="Bae J.-W."/>
        </authorList>
    </citation>
    <scope>NUCLEOTIDE SEQUENCE [LARGE SCALE GENOMIC DNA]</scope>
    <source>
        <strain evidence="1 2">HDW17B</strain>
    </source>
</reference>
<dbReference type="AlphaFoldDB" id="A0A6G8ARP0"/>